<dbReference type="Ensembl" id="ENSSDAT00000004318.1">
    <property type="protein sequence ID" value="ENSSDAP00000003748.1"/>
    <property type="gene ID" value="ENSSDAG00000003533.1"/>
</dbReference>
<name>A0A8C9P239_SPEDA</name>
<dbReference type="Proteomes" id="UP000694422">
    <property type="component" value="Unplaced"/>
</dbReference>
<sequence>MARAGGGNDIQWCFSQVKGAVDDDVAEGKKSILNAVPVLSIFPPNLQWITIFTELKLNLNILA</sequence>
<organism evidence="1 2">
    <name type="scientific">Spermophilus dauricus</name>
    <name type="common">Daurian ground squirrel</name>
    <dbReference type="NCBI Taxonomy" id="99837"/>
    <lineage>
        <taxon>Eukaryota</taxon>
        <taxon>Metazoa</taxon>
        <taxon>Chordata</taxon>
        <taxon>Craniata</taxon>
        <taxon>Vertebrata</taxon>
        <taxon>Euteleostomi</taxon>
        <taxon>Mammalia</taxon>
        <taxon>Eutheria</taxon>
        <taxon>Euarchontoglires</taxon>
        <taxon>Glires</taxon>
        <taxon>Rodentia</taxon>
        <taxon>Sciuromorpha</taxon>
        <taxon>Sciuridae</taxon>
        <taxon>Xerinae</taxon>
        <taxon>Marmotini</taxon>
        <taxon>Spermophilus</taxon>
    </lineage>
</organism>
<keyword evidence="2" id="KW-1185">Reference proteome</keyword>
<evidence type="ECO:0000313" key="1">
    <source>
        <dbReference type="Ensembl" id="ENSSDAP00000003748.1"/>
    </source>
</evidence>
<protein>
    <submittedName>
        <fullName evidence="1">Uncharacterized protein</fullName>
    </submittedName>
</protein>
<reference evidence="1" key="2">
    <citation type="submission" date="2025-09" db="UniProtKB">
        <authorList>
            <consortium name="Ensembl"/>
        </authorList>
    </citation>
    <scope>IDENTIFICATION</scope>
</reference>
<accession>A0A8C9P239</accession>
<dbReference type="AlphaFoldDB" id="A0A8C9P239"/>
<proteinExistence type="predicted"/>
<evidence type="ECO:0000313" key="2">
    <source>
        <dbReference type="Proteomes" id="UP000694422"/>
    </source>
</evidence>
<reference evidence="1" key="1">
    <citation type="submission" date="2025-08" db="UniProtKB">
        <authorList>
            <consortium name="Ensembl"/>
        </authorList>
    </citation>
    <scope>IDENTIFICATION</scope>
</reference>